<accession>A0AAD6R5Y6</accession>
<reference evidence="1" key="1">
    <citation type="journal article" date="2023" name="Mol. Ecol. Resour.">
        <title>Chromosome-level genome assembly of a triploid poplar Populus alba 'Berolinensis'.</title>
        <authorList>
            <person name="Chen S."/>
            <person name="Yu Y."/>
            <person name="Wang X."/>
            <person name="Wang S."/>
            <person name="Zhang T."/>
            <person name="Zhou Y."/>
            <person name="He R."/>
            <person name="Meng N."/>
            <person name="Wang Y."/>
            <person name="Liu W."/>
            <person name="Liu Z."/>
            <person name="Liu J."/>
            <person name="Guo Q."/>
            <person name="Huang H."/>
            <person name="Sederoff R.R."/>
            <person name="Wang G."/>
            <person name="Qu G."/>
            <person name="Chen S."/>
        </authorList>
    </citation>
    <scope>NUCLEOTIDE SEQUENCE</scope>
    <source>
        <strain evidence="1">SC-2020</strain>
    </source>
</reference>
<gene>
    <name evidence="1" type="ORF">NC653_008283</name>
</gene>
<comment type="caution">
    <text evidence="1">The sequence shown here is derived from an EMBL/GenBank/DDBJ whole genome shotgun (WGS) entry which is preliminary data.</text>
</comment>
<evidence type="ECO:0000313" key="1">
    <source>
        <dbReference type="EMBL" id="KAJ7003004.1"/>
    </source>
</evidence>
<dbReference type="EMBL" id="JAQIZT010000003">
    <property type="protein sequence ID" value="KAJ7003004.1"/>
    <property type="molecule type" value="Genomic_DNA"/>
</dbReference>
<sequence length="105" mass="11632">MTLIDGGDPEMAIEDLEYIVENHVLPLDGSANALLIGFCILGRMSQVDRKMISMIVSLEDGKLPRCHAFYHPVVNVAFTKARKMVNGITPPYAKPGNLFLILVEF</sequence>
<organism evidence="1 2">
    <name type="scientific">Populus alba x Populus x berolinensis</name>
    <dbReference type="NCBI Taxonomy" id="444605"/>
    <lineage>
        <taxon>Eukaryota</taxon>
        <taxon>Viridiplantae</taxon>
        <taxon>Streptophyta</taxon>
        <taxon>Embryophyta</taxon>
        <taxon>Tracheophyta</taxon>
        <taxon>Spermatophyta</taxon>
        <taxon>Magnoliopsida</taxon>
        <taxon>eudicotyledons</taxon>
        <taxon>Gunneridae</taxon>
        <taxon>Pentapetalae</taxon>
        <taxon>rosids</taxon>
        <taxon>fabids</taxon>
        <taxon>Malpighiales</taxon>
        <taxon>Salicaceae</taxon>
        <taxon>Saliceae</taxon>
        <taxon>Populus</taxon>
    </lineage>
</organism>
<dbReference type="AlphaFoldDB" id="A0AAD6R5Y6"/>
<evidence type="ECO:0000313" key="2">
    <source>
        <dbReference type="Proteomes" id="UP001164929"/>
    </source>
</evidence>
<name>A0AAD6R5Y6_9ROSI</name>
<proteinExistence type="predicted"/>
<dbReference type="Proteomes" id="UP001164929">
    <property type="component" value="Chromosome 3"/>
</dbReference>
<keyword evidence="2" id="KW-1185">Reference proteome</keyword>
<protein>
    <submittedName>
        <fullName evidence="1">Uncharacterized protein</fullName>
    </submittedName>
</protein>